<dbReference type="Proteomes" id="UP000194632">
    <property type="component" value="Unassembled WGS sequence"/>
</dbReference>
<gene>
    <name evidence="2" type="ORF">CA982_04720</name>
</gene>
<reference evidence="2 3" key="1">
    <citation type="submission" date="2017-05" db="EMBL/GenBank/DDBJ databases">
        <title>Biotechnological potential of actinobacteria isolated from South African environments.</title>
        <authorList>
            <person name="Le Roes-Hill M."/>
            <person name="Prins A."/>
            <person name="Durrell K.A."/>
        </authorList>
    </citation>
    <scope>NUCLEOTIDE SEQUENCE [LARGE SCALE GENOMIC DNA]</scope>
    <source>
        <strain evidence="2">BS2</strain>
    </source>
</reference>
<dbReference type="AlphaFoldDB" id="A0A243QEA0"/>
<organism evidence="2 3">
    <name type="scientific">Gordonia lacunae</name>
    <dbReference type="NCBI Taxonomy" id="417102"/>
    <lineage>
        <taxon>Bacteria</taxon>
        <taxon>Bacillati</taxon>
        <taxon>Actinomycetota</taxon>
        <taxon>Actinomycetes</taxon>
        <taxon>Mycobacteriales</taxon>
        <taxon>Gordoniaceae</taxon>
        <taxon>Gordonia</taxon>
    </lineage>
</organism>
<dbReference type="InterPro" id="IPR024072">
    <property type="entry name" value="DHFR-like_dom_sf"/>
</dbReference>
<dbReference type="SUPFAM" id="SSF53597">
    <property type="entry name" value="Dihydrofolate reductase-like"/>
    <property type="match status" value="1"/>
</dbReference>
<keyword evidence="3" id="KW-1185">Reference proteome</keyword>
<comment type="caution">
    <text evidence="2">The sequence shown here is derived from an EMBL/GenBank/DDBJ whole genome shotgun (WGS) entry which is preliminary data.</text>
</comment>
<dbReference type="Gene3D" id="3.40.430.10">
    <property type="entry name" value="Dihydrofolate Reductase, subunit A"/>
    <property type="match status" value="1"/>
</dbReference>
<dbReference type="RefSeq" id="WP_086534202.1">
    <property type="nucleotide sequence ID" value="NZ_NGFO01000004.1"/>
</dbReference>
<dbReference type="PANTHER" id="PTHR38011:SF11">
    <property type="entry name" value="2,5-DIAMINO-6-RIBOSYLAMINO-4(3H)-PYRIMIDINONE 5'-PHOSPHATE REDUCTASE"/>
    <property type="match status" value="1"/>
</dbReference>
<name>A0A243QEA0_9ACTN</name>
<dbReference type="STRING" id="417102.CA982_04720"/>
<evidence type="ECO:0000259" key="1">
    <source>
        <dbReference type="Pfam" id="PF01872"/>
    </source>
</evidence>
<dbReference type="EMBL" id="NGFO01000004">
    <property type="protein sequence ID" value="OUC80010.1"/>
    <property type="molecule type" value="Genomic_DNA"/>
</dbReference>
<evidence type="ECO:0000313" key="2">
    <source>
        <dbReference type="EMBL" id="OUC80010.1"/>
    </source>
</evidence>
<dbReference type="GO" id="GO:0009231">
    <property type="term" value="P:riboflavin biosynthetic process"/>
    <property type="evidence" value="ECO:0007669"/>
    <property type="project" value="InterPro"/>
</dbReference>
<accession>A0A243QEA0</accession>
<sequence length="186" mass="20604">MLLLSMGVSVDGFISDRDGNFNWSVPADDLFAFHTERVGELGAFVCGRRLYETMLVWEPDPRMRENEADAAFADIWSALPKVVFSRTLTTVEGNARLAQGSLADELSAVLDSTDADVEIGGADLAWQAIELGFVDEFRIFRYPVVVGGGTPLLPPVTDPIRLELAETRIYGGQVIYERYLRVRDDA</sequence>
<dbReference type="Pfam" id="PF01872">
    <property type="entry name" value="RibD_C"/>
    <property type="match status" value="1"/>
</dbReference>
<feature type="domain" description="Bacterial bifunctional deaminase-reductase C-terminal" evidence="1">
    <location>
        <begin position="2"/>
        <end position="175"/>
    </location>
</feature>
<evidence type="ECO:0000313" key="3">
    <source>
        <dbReference type="Proteomes" id="UP000194632"/>
    </source>
</evidence>
<dbReference type="InterPro" id="IPR002734">
    <property type="entry name" value="RibDG_C"/>
</dbReference>
<dbReference type="GO" id="GO:0008703">
    <property type="term" value="F:5-amino-6-(5-phosphoribosylamino)uracil reductase activity"/>
    <property type="evidence" value="ECO:0007669"/>
    <property type="project" value="InterPro"/>
</dbReference>
<dbReference type="PANTHER" id="PTHR38011">
    <property type="entry name" value="DIHYDROFOLATE REDUCTASE FAMILY PROTEIN (AFU_ORTHOLOGUE AFUA_8G06820)"/>
    <property type="match status" value="1"/>
</dbReference>
<protein>
    <submittedName>
        <fullName evidence="2">Deaminase</fullName>
    </submittedName>
</protein>
<dbReference type="OrthoDB" id="7949219at2"/>
<proteinExistence type="predicted"/>
<dbReference type="InterPro" id="IPR050765">
    <property type="entry name" value="Riboflavin_Biosynth_HTPR"/>
</dbReference>